<dbReference type="EMBL" id="JAGKHQ010000014">
    <property type="protein sequence ID" value="KAG7499412.1"/>
    <property type="molecule type" value="Genomic_DNA"/>
</dbReference>
<gene>
    <name evidence="1" type="ORF">JOB18_037036</name>
</gene>
<protein>
    <submittedName>
        <fullName evidence="1">Uncharacterized protein</fullName>
    </submittedName>
</protein>
<reference evidence="1 2" key="1">
    <citation type="journal article" date="2021" name="Sci. Rep.">
        <title>Chromosome anchoring in Senegalese sole (Solea senegalensis) reveals sex-associated markers and genome rearrangements in flatfish.</title>
        <authorList>
            <person name="Guerrero-Cozar I."/>
            <person name="Gomez-Garrido J."/>
            <person name="Berbel C."/>
            <person name="Martinez-Blanch J.F."/>
            <person name="Alioto T."/>
            <person name="Claros M.G."/>
            <person name="Gagnaire P.A."/>
            <person name="Manchado M."/>
        </authorList>
    </citation>
    <scope>NUCLEOTIDE SEQUENCE [LARGE SCALE GENOMIC DNA]</scope>
    <source>
        <strain evidence="1">Sse05_10M</strain>
    </source>
</reference>
<organism evidence="1 2">
    <name type="scientific">Solea senegalensis</name>
    <name type="common">Senegalese sole</name>
    <dbReference type="NCBI Taxonomy" id="28829"/>
    <lineage>
        <taxon>Eukaryota</taxon>
        <taxon>Metazoa</taxon>
        <taxon>Chordata</taxon>
        <taxon>Craniata</taxon>
        <taxon>Vertebrata</taxon>
        <taxon>Euteleostomi</taxon>
        <taxon>Actinopterygii</taxon>
        <taxon>Neopterygii</taxon>
        <taxon>Teleostei</taxon>
        <taxon>Neoteleostei</taxon>
        <taxon>Acanthomorphata</taxon>
        <taxon>Carangaria</taxon>
        <taxon>Pleuronectiformes</taxon>
        <taxon>Pleuronectoidei</taxon>
        <taxon>Soleidae</taxon>
        <taxon>Solea</taxon>
    </lineage>
</organism>
<proteinExistence type="predicted"/>
<dbReference type="Proteomes" id="UP000693946">
    <property type="component" value="Linkage Group LG21"/>
</dbReference>
<comment type="caution">
    <text evidence="1">The sequence shown here is derived from an EMBL/GenBank/DDBJ whole genome shotgun (WGS) entry which is preliminary data.</text>
</comment>
<dbReference type="AlphaFoldDB" id="A0AAV6R5Z0"/>
<evidence type="ECO:0000313" key="2">
    <source>
        <dbReference type="Proteomes" id="UP000693946"/>
    </source>
</evidence>
<name>A0AAV6R5Z0_SOLSE</name>
<evidence type="ECO:0000313" key="1">
    <source>
        <dbReference type="EMBL" id="KAG7499412.1"/>
    </source>
</evidence>
<keyword evidence="2" id="KW-1185">Reference proteome</keyword>
<sequence length="102" mass="11344">MCTVNRTQHLHSVERVTEAGGVSRISYGGELSFLFRVWPGQSFQTGCSFEILCAFKKMFRSTLSQRGPVLESAPAPQTPSALLPFFLQGDFDSSRRHSTTKT</sequence>
<accession>A0AAV6R5Z0</accession>